<dbReference type="InterPro" id="IPR013830">
    <property type="entry name" value="SGNH_hydro"/>
</dbReference>
<dbReference type="InterPro" id="IPR051532">
    <property type="entry name" value="Ester_Hydrolysis_Enzymes"/>
</dbReference>
<feature type="signal peptide" evidence="1">
    <location>
        <begin position="1"/>
        <end position="20"/>
    </location>
</feature>
<dbReference type="EMBL" id="CP053452">
    <property type="protein sequence ID" value="QJW98097.1"/>
    <property type="molecule type" value="Genomic_DNA"/>
</dbReference>
<organism evidence="3 4">
    <name type="scientific">Frigoriglobus tundricola</name>
    <dbReference type="NCBI Taxonomy" id="2774151"/>
    <lineage>
        <taxon>Bacteria</taxon>
        <taxon>Pseudomonadati</taxon>
        <taxon>Planctomycetota</taxon>
        <taxon>Planctomycetia</taxon>
        <taxon>Gemmatales</taxon>
        <taxon>Gemmataceae</taxon>
        <taxon>Frigoriglobus</taxon>
    </lineage>
</organism>
<dbReference type="Pfam" id="PF13472">
    <property type="entry name" value="Lipase_GDSL_2"/>
    <property type="match status" value="1"/>
</dbReference>
<sequence length="277" mass="30447">MRPFLFAPLVFVAFVAPVRADEPPAWVAPMTAVHKTFTGKPGTLALFGDSITDTKAFWAPLAFAPKDVPADIANSLAVVKKHMLDDCWGKWRGGEYGNESGQTAQWAADNIDKWLKKLNPECAVILFGTNDITRSDEKTYDKRMRQVVEKCLKNGTVVVLTTVPPRAGQEEKAKALAEVARKIAADLKVPLIDFHAEILKRRPADWNGALPKFKEFANDGYQVPTLIAGDGVHPSFPSKLSDYSAEALRSNGYQLRSVLTLHAYADVITRVLAAKAK</sequence>
<dbReference type="Gene3D" id="3.40.50.1110">
    <property type="entry name" value="SGNH hydrolase"/>
    <property type="match status" value="1"/>
</dbReference>
<dbReference type="SUPFAM" id="SSF52266">
    <property type="entry name" value="SGNH hydrolase"/>
    <property type="match status" value="1"/>
</dbReference>
<dbReference type="RefSeq" id="WP_171473341.1">
    <property type="nucleotide sequence ID" value="NZ_CP053452.2"/>
</dbReference>
<feature type="chain" id="PRO_5026838015" description="SGNH hydrolase-type esterase domain-containing protein" evidence="1">
    <location>
        <begin position="21"/>
        <end position="277"/>
    </location>
</feature>
<dbReference type="PANTHER" id="PTHR30383">
    <property type="entry name" value="THIOESTERASE 1/PROTEASE 1/LYSOPHOSPHOLIPASE L1"/>
    <property type="match status" value="1"/>
</dbReference>
<keyword evidence="4" id="KW-1185">Reference proteome</keyword>
<dbReference type="InterPro" id="IPR036514">
    <property type="entry name" value="SGNH_hydro_sf"/>
</dbReference>
<proteinExistence type="predicted"/>
<evidence type="ECO:0000259" key="2">
    <source>
        <dbReference type="Pfam" id="PF13472"/>
    </source>
</evidence>
<evidence type="ECO:0000256" key="1">
    <source>
        <dbReference type="SAM" id="SignalP"/>
    </source>
</evidence>
<evidence type="ECO:0000313" key="4">
    <source>
        <dbReference type="Proteomes" id="UP000503447"/>
    </source>
</evidence>
<dbReference type="PANTHER" id="PTHR30383:SF5">
    <property type="entry name" value="SGNH HYDROLASE-TYPE ESTERASE DOMAIN-CONTAINING PROTEIN"/>
    <property type="match status" value="1"/>
</dbReference>
<gene>
    <name evidence="3" type="ORF">FTUN_5677</name>
</gene>
<protein>
    <recommendedName>
        <fullName evidence="2">SGNH hydrolase-type esterase domain-containing protein</fullName>
    </recommendedName>
</protein>
<dbReference type="CDD" id="cd00229">
    <property type="entry name" value="SGNH_hydrolase"/>
    <property type="match status" value="1"/>
</dbReference>
<name>A0A6M5YVJ4_9BACT</name>
<feature type="domain" description="SGNH hydrolase-type esterase" evidence="2">
    <location>
        <begin position="46"/>
        <end position="235"/>
    </location>
</feature>
<dbReference type="KEGG" id="ftj:FTUN_5677"/>
<keyword evidence="1" id="KW-0732">Signal</keyword>
<dbReference type="Proteomes" id="UP000503447">
    <property type="component" value="Chromosome"/>
</dbReference>
<dbReference type="AlphaFoldDB" id="A0A6M5YVJ4"/>
<accession>A0A6M5YVJ4</accession>
<reference evidence="4" key="1">
    <citation type="submission" date="2020-05" db="EMBL/GenBank/DDBJ databases">
        <title>Frigoriglobus tundricola gen. nov., sp. nov., a psychrotolerant cellulolytic planctomycete of the family Gemmataceae with two divergent copies of 16S rRNA gene.</title>
        <authorList>
            <person name="Kulichevskaya I.S."/>
            <person name="Ivanova A.A."/>
            <person name="Naumoff D.G."/>
            <person name="Beletsky A.V."/>
            <person name="Rijpstra W.I.C."/>
            <person name="Sinninghe Damste J.S."/>
            <person name="Mardanov A.V."/>
            <person name="Ravin N.V."/>
            <person name="Dedysh S.N."/>
        </authorList>
    </citation>
    <scope>NUCLEOTIDE SEQUENCE [LARGE SCALE GENOMIC DNA]</scope>
    <source>
        <strain evidence="4">PL17</strain>
    </source>
</reference>
<dbReference type="GO" id="GO:0004622">
    <property type="term" value="F:phosphatidylcholine lysophospholipase activity"/>
    <property type="evidence" value="ECO:0007669"/>
    <property type="project" value="TreeGrafter"/>
</dbReference>
<evidence type="ECO:0000313" key="3">
    <source>
        <dbReference type="EMBL" id="QJW98097.1"/>
    </source>
</evidence>